<accession>A0A0G4JTH8</accession>
<dbReference type="EMBL" id="CGIG01000001">
    <property type="protein sequence ID" value="CPR15636.1"/>
    <property type="molecule type" value="Genomic_DNA"/>
</dbReference>
<keyword evidence="1" id="KW-0456">Lyase</keyword>
<dbReference type="AlphaFoldDB" id="A0A0G4JTH8"/>
<dbReference type="STRING" id="1109412.BN1221_01626"/>
<reference evidence="2" key="1">
    <citation type="submission" date="2015-01" db="EMBL/GenBank/DDBJ databases">
        <authorList>
            <person name="Paterson Steve"/>
        </authorList>
    </citation>
    <scope>NUCLEOTIDE SEQUENCE [LARGE SCALE GENOMIC DNA]</scope>
    <source>
        <strain evidence="2">OBR1</strain>
    </source>
</reference>
<proteinExistence type="predicted"/>
<protein>
    <submittedName>
        <fullName evidence="1">4-hydroxy-tetrahydrodipicolinate synthase</fullName>
        <ecNumber evidence="1">4.3.3.7</ecNumber>
    </submittedName>
</protein>
<dbReference type="Gene3D" id="3.20.20.70">
    <property type="entry name" value="Aldolase class I"/>
    <property type="match status" value="1"/>
</dbReference>
<dbReference type="Proteomes" id="UP000044377">
    <property type="component" value="Unassembled WGS sequence"/>
</dbReference>
<keyword evidence="2" id="KW-1185">Reference proteome</keyword>
<evidence type="ECO:0000313" key="2">
    <source>
        <dbReference type="Proteomes" id="UP000044377"/>
    </source>
</evidence>
<dbReference type="SUPFAM" id="SSF51569">
    <property type="entry name" value="Aldolase"/>
    <property type="match status" value="1"/>
</dbReference>
<organism evidence="1 2">
    <name type="scientific">Brenneria goodwinii</name>
    <dbReference type="NCBI Taxonomy" id="1109412"/>
    <lineage>
        <taxon>Bacteria</taxon>
        <taxon>Pseudomonadati</taxon>
        <taxon>Pseudomonadota</taxon>
        <taxon>Gammaproteobacteria</taxon>
        <taxon>Enterobacterales</taxon>
        <taxon>Pectobacteriaceae</taxon>
        <taxon>Brenneria</taxon>
    </lineage>
</organism>
<name>A0A0G4JTH8_9GAMM</name>
<sequence>MWRINEIFARYSIAGCIKAALQLQGFDVGDPLPPQPSLDEQARQEIAEVLASVDAL</sequence>
<evidence type="ECO:0000313" key="1">
    <source>
        <dbReference type="EMBL" id="CPR15636.1"/>
    </source>
</evidence>
<gene>
    <name evidence="1" type="ORF">BN1221_01626</name>
</gene>
<dbReference type="InterPro" id="IPR013785">
    <property type="entry name" value="Aldolase_TIM"/>
</dbReference>
<dbReference type="GO" id="GO:0008840">
    <property type="term" value="F:4-hydroxy-tetrahydrodipicolinate synthase activity"/>
    <property type="evidence" value="ECO:0007669"/>
    <property type="project" value="UniProtKB-EC"/>
</dbReference>
<dbReference type="EC" id="4.3.3.7" evidence="1"/>